<dbReference type="InterPro" id="IPR002293">
    <property type="entry name" value="AA/rel_permease1"/>
</dbReference>
<feature type="transmembrane region" description="Helical" evidence="7">
    <location>
        <begin position="453"/>
        <end position="476"/>
    </location>
</feature>
<comment type="caution">
    <text evidence="8">The sequence shown here is derived from an EMBL/GenBank/DDBJ whole genome shotgun (WGS) entry which is preliminary data.</text>
</comment>
<feature type="transmembrane region" description="Helical" evidence="7">
    <location>
        <begin position="385"/>
        <end position="405"/>
    </location>
</feature>
<feature type="transmembrane region" description="Helical" evidence="7">
    <location>
        <begin position="132"/>
        <end position="152"/>
    </location>
</feature>
<evidence type="ECO:0000256" key="3">
    <source>
        <dbReference type="ARBA" id="ARBA00022692"/>
    </source>
</evidence>
<gene>
    <name evidence="8" type="ORF">QQX98_007640</name>
</gene>
<evidence type="ECO:0000256" key="7">
    <source>
        <dbReference type="SAM" id="Phobius"/>
    </source>
</evidence>
<evidence type="ECO:0000313" key="8">
    <source>
        <dbReference type="EMBL" id="KAK7413492.1"/>
    </source>
</evidence>
<evidence type="ECO:0000256" key="4">
    <source>
        <dbReference type="ARBA" id="ARBA00022989"/>
    </source>
</evidence>
<dbReference type="Pfam" id="PF13520">
    <property type="entry name" value="AA_permease_2"/>
    <property type="match status" value="1"/>
</dbReference>
<feature type="transmembrane region" description="Helical" evidence="7">
    <location>
        <begin position="242"/>
        <end position="262"/>
    </location>
</feature>
<comment type="subcellular location">
    <subcellularLocation>
        <location evidence="1">Membrane</location>
        <topology evidence="1">Multi-pass membrane protein</topology>
    </subcellularLocation>
</comment>
<keyword evidence="9" id="KW-1185">Reference proteome</keyword>
<keyword evidence="5 7" id="KW-0472">Membrane</keyword>
<feature type="transmembrane region" description="Helical" evidence="7">
    <location>
        <begin position="411"/>
        <end position="432"/>
    </location>
</feature>
<sequence length="536" mass="57213">MSSLEKDEKAEDGVPKDGPPHGDTIIVAETGVRINASGHKDQLSRQYGLIGLTGIAVTVNNAWVVLGSSISVSLLNGGPPGIIYGLMVALFYYTLIGLSLAELASSFPTAGGVYHWATHAAGPKWGRMAGFFAGWINFYGWMFGLASLVQISANTAVQLYATYNPDYTSEAWHVYIAYLIVLWLSASAVIFANKLIPYTQNLGLFLVVVGGLVTIIVIAVMPSRHASNHFVWGSFEENNVTGWNGGIAFMTGVLNGAFTIGTPDAITHMAEEITNPKKNLPKAIFLQIGLGGLFGLAFAVVLGYAISDISILQSGVNTFPLAGIYHQATGSSGATFALLFIIFLSSLCCCIGTVLTNSRTYWALARDNAVPLSGIFRRVNETLSCPIEATLFVAVIATGLGAIPIGSSVGFSNLTGSFIIISTVSYAIPFACNLATGRKRFLPGPFHLKGLGFAINGLAVFFIALFDIFFCFPLALPLDATTMNYNCVILAGVIFITGVWWLVHATRHYPGPTFNHTFVHDDGEGAGDTERAEEGY</sequence>
<feature type="transmembrane region" description="Helical" evidence="7">
    <location>
        <begin position="283"/>
        <end position="306"/>
    </location>
</feature>
<keyword evidence="2" id="KW-0813">Transport</keyword>
<dbReference type="PIRSF" id="PIRSF006060">
    <property type="entry name" value="AA_transporter"/>
    <property type="match status" value="1"/>
</dbReference>
<organism evidence="8 9">
    <name type="scientific">Neonectria punicea</name>
    <dbReference type="NCBI Taxonomy" id="979145"/>
    <lineage>
        <taxon>Eukaryota</taxon>
        <taxon>Fungi</taxon>
        <taxon>Dikarya</taxon>
        <taxon>Ascomycota</taxon>
        <taxon>Pezizomycotina</taxon>
        <taxon>Sordariomycetes</taxon>
        <taxon>Hypocreomycetidae</taxon>
        <taxon>Hypocreales</taxon>
        <taxon>Nectriaceae</taxon>
        <taxon>Neonectria</taxon>
    </lineage>
</organism>
<feature type="transmembrane region" description="Helical" evidence="7">
    <location>
        <begin position="47"/>
        <end position="70"/>
    </location>
</feature>
<dbReference type="EMBL" id="JAZAVJ010000128">
    <property type="protein sequence ID" value="KAK7413492.1"/>
    <property type="molecule type" value="Genomic_DNA"/>
</dbReference>
<feature type="transmembrane region" description="Helical" evidence="7">
    <location>
        <begin position="204"/>
        <end position="222"/>
    </location>
</feature>
<evidence type="ECO:0000256" key="5">
    <source>
        <dbReference type="ARBA" id="ARBA00023136"/>
    </source>
</evidence>
<proteinExistence type="predicted"/>
<feature type="transmembrane region" description="Helical" evidence="7">
    <location>
        <begin position="482"/>
        <end position="503"/>
    </location>
</feature>
<feature type="transmembrane region" description="Helical" evidence="7">
    <location>
        <begin position="172"/>
        <end position="192"/>
    </location>
</feature>
<dbReference type="Proteomes" id="UP001498476">
    <property type="component" value="Unassembled WGS sequence"/>
</dbReference>
<feature type="region of interest" description="Disordered" evidence="6">
    <location>
        <begin position="1"/>
        <end position="22"/>
    </location>
</feature>
<dbReference type="Gene3D" id="1.20.1740.10">
    <property type="entry name" value="Amino acid/polyamine transporter I"/>
    <property type="match status" value="1"/>
</dbReference>
<keyword evidence="3 7" id="KW-0812">Transmembrane</keyword>
<evidence type="ECO:0000256" key="6">
    <source>
        <dbReference type="SAM" id="MobiDB-lite"/>
    </source>
</evidence>
<dbReference type="PANTHER" id="PTHR45649">
    <property type="entry name" value="AMINO-ACID PERMEASE BAT1"/>
    <property type="match status" value="1"/>
</dbReference>
<feature type="compositionally biased region" description="Basic and acidic residues" evidence="6">
    <location>
        <begin position="1"/>
        <end position="20"/>
    </location>
</feature>
<dbReference type="PANTHER" id="PTHR45649:SF27">
    <property type="entry name" value="CHOLINE TRANSPORTER (EUROFUNG)"/>
    <property type="match status" value="1"/>
</dbReference>
<feature type="transmembrane region" description="Helical" evidence="7">
    <location>
        <begin position="336"/>
        <end position="356"/>
    </location>
</feature>
<feature type="transmembrane region" description="Helical" evidence="7">
    <location>
        <begin position="82"/>
        <end position="101"/>
    </location>
</feature>
<keyword evidence="4 7" id="KW-1133">Transmembrane helix</keyword>
<evidence type="ECO:0000313" key="9">
    <source>
        <dbReference type="Proteomes" id="UP001498476"/>
    </source>
</evidence>
<evidence type="ECO:0008006" key="10">
    <source>
        <dbReference type="Google" id="ProtNLM"/>
    </source>
</evidence>
<protein>
    <recommendedName>
        <fullName evidence="10">Choline transporter</fullName>
    </recommendedName>
</protein>
<evidence type="ECO:0000256" key="1">
    <source>
        <dbReference type="ARBA" id="ARBA00004141"/>
    </source>
</evidence>
<reference evidence="8 9" key="1">
    <citation type="journal article" date="2025" name="Microbiol. Resour. Announc.">
        <title>Draft genome sequences for Neonectria magnoliae and Neonectria punicea, canker pathogens of Liriodendron tulipifera and Acer saccharum in West Virginia.</title>
        <authorList>
            <person name="Petronek H.M."/>
            <person name="Kasson M.T."/>
            <person name="Metheny A.M."/>
            <person name="Stauder C.M."/>
            <person name="Lovett B."/>
            <person name="Lynch S.C."/>
            <person name="Garnas J.R."/>
            <person name="Kasson L.R."/>
            <person name="Stajich J.E."/>
        </authorList>
    </citation>
    <scope>NUCLEOTIDE SEQUENCE [LARGE SCALE GENOMIC DNA]</scope>
    <source>
        <strain evidence="8 9">NRRL 64653</strain>
    </source>
</reference>
<name>A0ABR1GXX5_9HYPO</name>
<accession>A0ABR1GXX5</accession>
<evidence type="ECO:0000256" key="2">
    <source>
        <dbReference type="ARBA" id="ARBA00022448"/>
    </source>
</evidence>